<evidence type="ECO:0000256" key="1">
    <source>
        <dbReference type="ARBA" id="ARBA00004123"/>
    </source>
</evidence>
<proteinExistence type="inferred from homology"/>
<keyword evidence="4" id="KW-0749">Sporulation</keyword>
<keyword evidence="7" id="KW-0539">Nucleus</keyword>
<dbReference type="GO" id="GO:0030435">
    <property type="term" value="P:sporulation resulting in formation of a cellular spore"/>
    <property type="evidence" value="ECO:0007669"/>
    <property type="project" value="UniProtKB-KW"/>
</dbReference>
<feature type="domain" description="Velvet" evidence="10">
    <location>
        <begin position="24"/>
        <end position="222"/>
    </location>
</feature>
<accession>A0A084GFL7</accession>
<evidence type="ECO:0000256" key="3">
    <source>
        <dbReference type="ARBA" id="ARBA00022490"/>
    </source>
</evidence>
<keyword evidence="5" id="KW-0805">Transcription regulation</keyword>
<evidence type="ECO:0000256" key="4">
    <source>
        <dbReference type="ARBA" id="ARBA00022969"/>
    </source>
</evidence>
<feature type="region of interest" description="Disordered" evidence="9">
    <location>
        <begin position="1"/>
        <end position="23"/>
    </location>
</feature>
<dbReference type="KEGG" id="sapo:SAPIO_CDS0988"/>
<dbReference type="VEuPathDB" id="FungiDB:SAPIO_CDS0988"/>
<evidence type="ECO:0000256" key="9">
    <source>
        <dbReference type="SAM" id="MobiDB-lite"/>
    </source>
</evidence>
<evidence type="ECO:0000313" key="11">
    <source>
        <dbReference type="EMBL" id="KEZ46129.1"/>
    </source>
</evidence>
<evidence type="ECO:0000313" key="12">
    <source>
        <dbReference type="Proteomes" id="UP000028545"/>
    </source>
</evidence>
<dbReference type="HOGENOM" id="CLU_022491_2_0_1"/>
<dbReference type="OMA" id="IFRPSPM"/>
<dbReference type="EMBL" id="JOWA01000044">
    <property type="protein sequence ID" value="KEZ46129.1"/>
    <property type="molecule type" value="Genomic_DNA"/>
</dbReference>
<keyword evidence="6" id="KW-0804">Transcription</keyword>
<gene>
    <name evidence="11" type="ORF">SAPIO_CDS0988</name>
</gene>
<dbReference type="GeneID" id="27719140"/>
<comment type="similarity">
    <text evidence="8">Belongs to the velvet family. VeA subfamily.</text>
</comment>
<dbReference type="InterPro" id="IPR038491">
    <property type="entry name" value="Velvet_dom_sf"/>
</dbReference>
<evidence type="ECO:0000256" key="6">
    <source>
        <dbReference type="ARBA" id="ARBA00023163"/>
    </source>
</evidence>
<dbReference type="GO" id="GO:0051176">
    <property type="term" value="P:positive regulation of sulfur metabolic process"/>
    <property type="evidence" value="ECO:0007669"/>
    <property type="project" value="UniProtKB-ARBA"/>
</dbReference>
<evidence type="ECO:0000259" key="10">
    <source>
        <dbReference type="PROSITE" id="PS51821"/>
    </source>
</evidence>
<dbReference type="OrthoDB" id="5384689at2759"/>
<dbReference type="PROSITE" id="PS51821">
    <property type="entry name" value="VELVET"/>
    <property type="match status" value="1"/>
</dbReference>
<dbReference type="PANTHER" id="PTHR33572:SF14">
    <property type="entry name" value="DEVELOPMENTAL AND SECONDARY METABOLISM REGULATOR VEA"/>
    <property type="match status" value="1"/>
</dbReference>
<dbReference type="InterPro" id="IPR037525">
    <property type="entry name" value="Velvet_dom"/>
</dbReference>
<evidence type="ECO:0000256" key="5">
    <source>
        <dbReference type="ARBA" id="ARBA00023015"/>
    </source>
</evidence>
<dbReference type="FunFam" id="2.60.40.3960:FF:000001">
    <property type="entry name" value="Sexual development activator VeA"/>
    <property type="match status" value="1"/>
</dbReference>
<dbReference type="GO" id="GO:0034250">
    <property type="term" value="P:positive regulation of amide metabolic process"/>
    <property type="evidence" value="ECO:0007669"/>
    <property type="project" value="UniProtKB-ARBA"/>
</dbReference>
<evidence type="ECO:0000256" key="7">
    <source>
        <dbReference type="ARBA" id="ARBA00023242"/>
    </source>
</evidence>
<dbReference type="InterPro" id="IPR021740">
    <property type="entry name" value="Velvet"/>
</dbReference>
<evidence type="ECO:0000256" key="8">
    <source>
        <dbReference type="ARBA" id="ARBA00038005"/>
    </source>
</evidence>
<dbReference type="RefSeq" id="XP_016645928.1">
    <property type="nucleotide sequence ID" value="XM_016783654.1"/>
</dbReference>
<comment type="caution">
    <text evidence="11">The sequence shown here is derived from an EMBL/GenBank/DDBJ whole genome shotgun (WGS) entry which is preliminary data.</text>
</comment>
<evidence type="ECO:0000256" key="2">
    <source>
        <dbReference type="ARBA" id="ARBA00004496"/>
    </source>
</evidence>
<feature type="compositionally biased region" description="Pro residues" evidence="9">
    <location>
        <begin position="296"/>
        <end position="305"/>
    </location>
</feature>
<feature type="region of interest" description="Disordered" evidence="9">
    <location>
        <begin position="223"/>
        <end position="493"/>
    </location>
</feature>
<dbReference type="AlphaFoldDB" id="A0A084GFL7"/>
<dbReference type="Pfam" id="PF11754">
    <property type="entry name" value="Velvet"/>
    <property type="match status" value="2"/>
</dbReference>
<comment type="subcellular location">
    <subcellularLocation>
        <location evidence="2">Cytoplasm</location>
    </subcellularLocation>
    <subcellularLocation>
        <location evidence="1">Nucleus</location>
    </subcellularLocation>
</comment>
<keyword evidence="12" id="KW-1185">Reference proteome</keyword>
<feature type="compositionally biased region" description="Polar residues" evidence="9">
    <location>
        <begin position="347"/>
        <end position="370"/>
    </location>
</feature>
<dbReference type="PANTHER" id="PTHR33572">
    <property type="entry name" value="SPORE DEVELOPMENT REGULATOR VOSA"/>
    <property type="match status" value="1"/>
</dbReference>
<dbReference type="GO" id="GO:0005737">
    <property type="term" value="C:cytoplasm"/>
    <property type="evidence" value="ECO:0007669"/>
    <property type="project" value="UniProtKB-SubCell"/>
</dbReference>
<name>A0A084GFL7_PSEDA</name>
<organism evidence="11 12">
    <name type="scientific">Pseudallescheria apiosperma</name>
    <name type="common">Scedosporium apiospermum</name>
    <dbReference type="NCBI Taxonomy" id="563466"/>
    <lineage>
        <taxon>Eukaryota</taxon>
        <taxon>Fungi</taxon>
        <taxon>Dikarya</taxon>
        <taxon>Ascomycota</taxon>
        <taxon>Pezizomycotina</taxon>
        <taxon>Sordariomycetes</taxon>
        <taxon>Hypocreomycetidae</taxon>
        <taxon>Microascales</taxon>
        <taxon>Microascaceae</taxon>
        <taxon>Scedosporium</taxon>
    </lineage>
</organism>
<feature type="compositionally biased region" description="Polar residues" evidence="9">
    <location>
        <begin position="400"/>
        <end position="414"/>
    </location>
</feature>
<feature type="compositionally biased region" description="Basic and acidic residues" evidence="9">
    <location>
        <begin position="388"/>
        <end position="397"/>
    </location>
</feature>
<dbReference type="Proteomes" id="UP000028545">
    <property type="component" value="Unassembled WGS sequence"/>
</dbReference>
<feature type="compositionally biased region" description="Basic and acidic residues" evidence="9">
    <location>
        <begin position="238"/>
        <end position="265"/>
    </location>
</feature>
<keyword evidence="3" id="KW-0963">Cytoplasm</keyword>
<dbReference type="GO" id="GO:0043455">
    <property type="term" value="P:regulation of secondary metabolic process"/>
    <property type="evidence" value="ECO:0007669"/>
    <property type="project" value="UniProtKB-ARBA"/>
</dbReference>
<sequence length="527" mass="58230">MAAHIISTPSDDGPVIKERKTKGGRTLQYRLTVLQQPERARACGSGSKSAADRRPVDPPPVVELRIFELGPNAGESKDITFHYNANFFLFATLELARPMAHGRVQTPAATATPVLTGMPVSGMAYLDRPAEAGYFLFPDLSVRHEGRYKLSFNLYEETKEEKYFDEETSESKGSPVGASFDWRMEVKSQAFCVYSAKKFPGLAESTALSRTVADQGCRVRIRRDVRMRRRDGKPSTSDYKKADDEYSHRPTARTPERQQPHDYRQRSASAASDHSRAPYPPEPQRRPSISESYATGPPPPPPPPGYGQSGHLGFGHTTPHAPQQYSDVQPPASPTTAYPNGHPSPFQAPQSHTYNYGSRPSSRSFGSAQGSFDERRASNGYVPPSPHAQEKHEDRRRPSQGYTTAPSPVRSSHSSKVDVRLPPIAQMFAGVDGFDKSRKQAGTTTIDNRIEPDPDPTPAPAPYANVPTGSKRRLEESTYTAPLYNGQRPKENDSVVTYDGLRLRNASGYMKQFAENTFIAEATEQVS</sequence>
<dbReference type="GO" id="GO:0005634">
    <property type="term" value="C:nucleus"/>
    <property type="evidence" value="ECO:0007669"/>
    <property type="project" value="UniProtKB-SubCell"/>
</dbReference>
<dbReference type="Gene3D" id="2.60.40.3960">
    <property type="entry name" value="Velvet domain"/>
    <property type="match status" value="1"/>
</dbReference>
<protein>
    <recommendedName>
        <fullName evidence="10">Velvet domain-containing protein</fullName>
    </recommendedName>
</protein>
<reference evidence="11 12" key="1">
    <citation type="journal article" date="2014" name="Genome Announc.">
        <title>Draft genome sequence of the pathogenic fungus Scedosporium apiospermum.</title>
        <authorList>
            <person name="Vandeputte P."/>
            <person name="Ghamrawi S."/>
            <person name="Rechenmann M."/>
            <person name="Iltis A."/>
            <person name="Giraud S."/>
            <person name="Fleury M."/>
            <person name="Thornton C."/>
            <person name="Delhaes L."/>
            <person name="Meyer W."/>
            <person name="Papon N."/>
            <person name="Bouchara J.P."/>
        </authorList>
    </citation>
    <scope>NUCLEOTIDE SEQUENCE [LARGE SCALE GENOMIC DNA]</scope>
    <source>
        <strain evidence="11 12">IHEM 14462</strain>
    </source>
</reference>